<evidence type="ECO:0000259" key="2">
    <source>
        <dbReference type="PROSITE" id="PS50837"/>
    </source>
</evidence>
<dbReference type="OMA" id="MIRVEHE"/>
<dbReference type="InterPro" id="IPR007111">
    <property type="entry name" value="NACHT_NTPase"/>
</dbReference>
<accession>G9P6B4</accession>
<dbReference type="STRING" id="452589.G9P6B4"/>
<reference evidence="3 4" key="1">
    <citation type="journal article" date="2011" name="Genome Biol.">
        <title>Comparative genome sequence analysis underscores mycoparasitism as the ancestral life style of Trichoderma.</title>
        <authorList>
            <person name="Kubicek C.P."/>
            <person name="Herrera-Estrella A."/>
            <person name="Seidl-Seiboth V."/>
            <person name="Martinez D.A."/>
            <person name="Druzhinina I.S."/>
            <person name="Thon M."/>
            <person name="Zeilinger S."/>
            <person name="Casas-Flores S."/>
            <person name="Horwitz B.A."/>
            <person name="Mukherjee P.K."/>
            <person name="Mukherjee M."/>
            <person name="Kredics L."/>
            <person name="Alcaraz L.D."/>
            <person name="Aerts A."/>
            <person name="Antal Z."/>
            <person name="Atanasova L."/>
            <person name="Cervantes-Badillo M.G."/>
            <person name="Challacombe J."/>
            <person name="Chertkov O."/>
            <person name="McCluskey K."/>
            <person name="Coulpier F."/>
            <person name="Deshpande N."/>
            <person name="von Doehren H."/>
            <person name="Ebbole D.J."/>
            <person name="Esquivel-Naranjo E.U."/>
            <person name="Fekete E."/>
            <person name="Flipphi M."/>
            <person name="Glaser F."/>
            <person name="Gomez-Rodriguez E.Y."/>
            <person name="Gruber S."/>
            <person name="Han C."/>
            <person name="Henrissat B."/>
            <person name="Hermosa R."/>
            <person name="Hernandez-Onate M."/>
            <person name="Karaffa L."/>
            <person name="Kosti I."/>
            <person name="Le Crom S."/>
            <person name="Lindquist E."/>
            <person name="Lucas S."/>
            <person name="Luebeck M."/>
            <person name="Luebeck P.S."/>
            <person name="Margeot A."/>
            <person name="Metz B."/>
            <person name="Misra M."/>
            <person name="Nevalainen H."/>
            <person name="Omann M."/>
            <person name="Packer N."/>
            <person name="Perrone G."/>
            <person name="Uresti-Rivera E.E."/>
            <person name="Salamov A."/>
            <person name="Schmoll M."/>
            <person name="Seiboth B."/>
            <person name="Shapiro H."/>
            <person name="Sukno S."/>
            <person name="Tamayo-Ramos J.A."/>
            <person name="Tisch D."/>
            <person name="Wiest A."/>
            <person name="Wilkinson H.H."/>
            <person name="Zhang M."/>
            <person name="Coutinho P.M."/>
            <person name="Kenerley C.M."/>
            <person name="Monte E."/>
            <person name="Baker S.E."/>
            <person name="Grigoriev I.V."/>
        </authorList>
    </citation>
    <scope>NUCLEOTIDE SEQUENCE [LARGE SCALE GENOMIC DNA]</scope>
    <source>
        <strain evidence="4">ATCC 20476 / IMI 206040</strain>
    </source>
</reference>
<evidence type="ECO:0000313" key="3">
    <source>
        <dbReference type="EMBL" id="EHK42229.1"/>
    </source>
</evidence>
<dbReference type="InterPro" id="IPR056884">
    <property type="entry name" value="NPHP3-like_N"/>
</dbReference>
<keyword evidence="4" id="KW-1185">Reference proteome</keyword>
<evidence type="ECO:0000256" key="1">
    <source>
        <dbReference type="ARBA" id="ARBA00022737"/>
    </source>
</evidence>
<comment type="caution">
    <text evidence="3">The sequence shown here is derived from an EMBL/GenBank/DDBJ whole genome shotgun (WGS) entry which is preliminary data.</text>
</comment>
<dbReference type="InterPro" id="IPR027417">
    <property type="entry name" value="P-loop_NTPase"/>
</dbReference>
<name>G9P6B4_HYPAI</name>
<dbReference type="OrthoDB" id="538223at2759"/>
<evidence type="ECO:0000313" key="4">
    <source>
        <dbReference type="Proteomes" id="UP000005426"/>
    </source>
</evidence>
<sequence length="122" mass="14049">RLLWVKGDPGKGKTMLLCGIINELKPRKIGREIYYFLCQATDIRLNNAAAILRGLLHMIVSQQPYLIVYLRHEFDKSGKSAFEGTNSWVVLSRIFEQMLRDDCLKEPIFIIDALDECVSYLV</sequence>
<organism evidence="3 4">
    <name type="scientific">Hypocrea atroviridis (strain ATCC 20476 / IMI 206040)</name>
    <name type="common">Trichoderma atroviride</name>
    <dbReference type="NCBI Taxonomy" id="452589"/>
    <lineage>
        <taxon>Eukaryota</taxon>
        <taxon>Fungi</taxon>
        <taxon>Dikarya</taxon>
        <taxon>Ascomycota</taxon>
        <taxon>Pezizomycotina</taxon>
        <taxon>Sordariomycetes</taxon>
        <taxon>Hypocreomycetidae</taxon>
        <taxon>Hypocreales</taxon>
        <taxon>Hypocreaceae</taxon>
        <taxon>Trichoderma</taxon>
    </lineage>
</organism>
<dbReference type="PANTHER" id="PTHR10039">
    <property type="entry name" value="AMELOGENIN"/>
    <property type="match status" value="1"/>
</dbReference>
<feature type="non-terminal residue" evidence="3">
    <location>
        <position position="122"/>
    </location>
</feature>
<keyword evidence="1" id="KW-0677">Repeat</keyword>
<dbReference type="PROSITE" id="PS50837">
    <property type="entry name" value="NACHT"/>
    <property type="match status" value="1"/>
</dbReference>
<feature type="domain" description="NACHT" evidence="2">
    <location>
        <begin position="1"/>
        <end position="122"/>
    </location>
</feature>
<dbReference type="AlphaFoldDB" id="G9P6B4"/>
<dbReference type="eggNOG" id="KOG0266">
    <property type="taxonomic scope" value="Eukaryota"/>
</dbReference>
<dbReference type="Pfam" id="PF24883">
    <property type="entry name" value="NPHP3_N"/>
    <property type="match status" value="1"/>
</dbReference>
<dbReference type="PANTHER" id="PTHR10039:SF14">
    <property type="entry name" value="NACHT DOMAIN-CONTAINING PROTEIN"/>
    <property type="match status" value="1"/>
</dbReference>
<gene>
    <name evidence="3" type="ORF">TRIATDRAFT_186084</name>
</gene>
<dbReference type="EMBL" id="ABDG02000027">
    <property type="protein sequence ID" value="EHK42229.1"/>
    <property type="molecule type" value="Genomic_DNA"/>
</dbReference>
<proteinExistence type="predicted"/>
<dbReference type="Proteomes" id="UP000005426">
    <property type="component" value="Unassembled WGS sequence"/>
</dbReference>
<dbReference type="HOGENOM" id="CLU_1922135_0_0_1"/>
<protein>
    <recommendedName>
        <fullName evidence="2">NACHT domain-containing protein</fullName>
    </recommendedName>
</protein>
<feature type="non-terminal residue" evidence="3">
    <location>
        <position position="1"/>
    </location>
</feature>
<dbReference type="Gene3D" id="3.40.50.300">
    <property type="entry name" value="P-loop containing nucleotide triphosphate hydrolases"/>
    <property type="match status" value="1"/>
</dbReference>